<dbReference type="AlphaFoldDB" id="A0A3L8SL97"/>
<organism evidence="1 2">
    <name type="scientific">Chloebia gouldiae</name>
    <name type="common">Gouldian finch</name>
    <name type="synonym">Erythrura gouldiae</name>
    <dbReference type="NCBI Taxonomy" id="44316"/>
    <lineage>
        <taxon>Eukaryota</taxon>
        <taxon>Metazoa</taxon>
        <taxon>Chordata</taxon>
        <taxon>Craniata</taxon>
        <taxon>Vertebrata</taxon>
        <taxon>Euteleostomi</taxon>
        <taxon>Archelosauria</taxon>
        <taxon>Archosauria</taxon>
        <taxon>Dinosauria</taxon>
        <taxon>Saurischia</taxon>
        <taxon>Theropoda</taxon>
        <taxon>Coelurosauria</taxon>
        <taxon>Aves</taxon>
        <taxon>Neognathae</taxon>
        <taxon>Neoaves</taxon>
        <taxon>Telluraves</taxon>
        <taxon>Australaves</taxon>
        <taxon>Passeriformes</taxon>
        <taxon>Passeroidea</taxon>
        <taxon>Passeridae</taxon>
        <taxon>Chloebia</taxon>
    </lineage>
</organism>
<name>A0A3L8SL97_CHLGU</name>
<sequence>MCRHSWNRRKHRELFTTPDSVYGNCMETSVDVQSYQLAPCLEVVVAAEKGGSTAPGRVLGEDTAAWPSRGIPAPASCPPGCVLPLGLATCASPWRGWTP</sequence>
<protein>
    <submittedName>
        <fullName evidence="1">Uncharacterized protein</fullName>
    </submittedName>
</protein>
<evidence type="ECO:0000313" key="2">
    <source>
        <dbReference type="Proteomes" id="UP000276834"/>
    </source>
</evidence>
<gene>
    <name evidence="1" type="ORF">DV515_00006419</name>
</gene>
<dbReference type="EMBL" id="QUSF01000015">
    <property type="protein sequence ID" value="RLW03771.1"/>
    <property type="molecule type" value="Genomic_DNA"/>
</dbReference>
<keyword evidence="2" id="KW-1185">Reference proteome</keyword>
<proteinExistence type="predicted"/>
<dbReference type="Proteomes" id="UP000276834">
    <property type="component" value="Unassembled WGS sequence"/>
</dbReference>
<accession>A0A3L8SL97</accession>
<evidence type="ECO:0000313" key="1">
    <source>
        <dbReference type="EMBL" id="RLW03771.1"/>
    </source>
</evidence>
<comment type="caution">
    <text evidence="1">The sequence shown here is derived from an EMBL/GenBank/DDBJ whole genome shotgun (WGS) entry which is preliminary data.</text>
</comment>
<reference evidence="1 2" key="1">
    <citation type="journal article" date="2018" name="Proc. R. Soc. B">
        <title>A non-coding region near Follistatin controls head colour polymorphism in the Gouldian finch.</title>
        <authorList>
            <person name="Toomey M.B."/>
            <person name="Marques C.I."/>
            <person name="Andrade P."/>
            <person name="Araujo P.M."/>
            <person name="Sabatino S."/>
            <person name="Gazda M.A."/>
            <person name="Afonso S."/>
            <person name="Lopes R.J."/>
            <person name="Corbo J.C."/>
            <person name="Carneiro M."/>
        </authorList>
    </citation>
    <scope>NUCLEOTIDE SEQUENCE [LARGE SCALE GENOMIC DNA]</scope>
    <source>
        <strain evidence="1">Red01</strain>
        <tissue evidence="1">Muscle</tissue>
    </source>
</reference>